<dbReference type="RefSeq" id="WP_021291804.1">
    <property type="nucleotide sequence ID" value="NZ_BNER01000004.1"/>
</dbReference>
<keyword evidence="4" id="KW-1185">Reference proteome</keyword>
<protein>
    <submittedName>
        <fullName evidence="3">Hydrogen cyanide synthase subunit HcnC</fullName>
    </submittedName>
</protein>
<evidence type="ECO:0000256" key="1">
    <source>
        <dbReference type="ARBA" id="ARBA00023002"/>
    </source>
</evidence>
<organism evidence="3 4">
    <name type="scientific">Virgibacillus massiliensis</name>
    <dbReference type="NCBI Taxonomy" id="1462526"/>
    <lineage>
        <taxon>Bacteria</taxon>
        <taxon>Bacillati</taxon>
        <taxon>Bacillota</taxon>
        <taxon>Bacilli</taxon>
        <taxon>Bacillales</taxon>
        <taxon>Bacillaceae</taxon>
        <taxon>Virgibacillus</taxon>
    </lineage>
</organism>
<accession>A0A024QEF3</accession>
<reference evidence="4" key="2">
    <citation type="submission" date="2014-05" db="EMBL/GenBank/DDBJ databases">
        <title>Draft genome sequence of Virgibacillus massiliensis Vm-5.</title>
        <authorList>
            <person name="Khelaifia S."/>
            <person name="Croce O."/>
            <person name="Lagier J.C."/>
            <person name="Raoult D."/>
        </authorList>
    </citation>
    <scope>NUCLEOTIDE SEQUENCE [LARGE SCALE GENOMIC DNA]</scope>
    <source>
        <strain evidence="4">Vm-5</strain>
    </source>
</reference>
<dbReference type="Proteomes" id="UP000028875">
    <property type="component" value="Unassembled WGS sequence"/>
</dbReference>
<sequence length="388" mass="42426">MESADAIVIGGGVIGTSIAYHLAANRKVILLEKGDIGAQTSGACDKAIFLQSKKADIAVELARHSRKRFAYLEQELDAPIDFKPSGGMVVINKESHLSFMKKYAKSRKKAGLKIDLLDQQETLERQPCLSPNILASTYCKEDAEVNPLLLTQAFTKAAKRRGAKIHTHTEVTDIICKNDRIEGVKSTKGRFATKLVINAAGPYAPIIAGMANVHLHMIPRRGVILISEKIKPIVQGNVLCSDYLAAKHLSQQTKTELPPYGIGLSLGQTESGNLLIGSSREFKGYEKSIDHKLISMIAAHASRIVPTLNFTRIIRSMVGFRPFIGDGLPIIDKIEEMEGFIIATGHEGDGIALAPVTGELVEGLIDRDPSYQRWLTSLKLSRLQHTIT</sequence>
<dbReference type="eggNOG" id="COG0665">
    <property type="taxonomic scope" value="Bacteria"/>
</dbReference>
<evidence type="ECO:0000259" key="2">
    <source>
        <dbReference type="Pfam" id="PF01266"/>
    </source>
</evidence>
<comment type="caution">
    <text evidence="3">The sequence shown here is derived from an EMBL/GenBank/DDBJ whole genome shotgun (WGS) entry which is preliminary data.</text>
</comment>
<dbReference type="STRING" id="1462526.BN990_02663"/>
<dbReference type="OrthoDB" id="9794226at2"/>
<dbReference type="Gene3D" id="3.30.9.10">
    <property type="entry name" value="D-Amino Acid Oxidase, subunit A, domain 2"/>
    <property type="match status" value="1"/>
</dbReference>
<evidence type="ECO:0000313" key="3">
    <source>
        <dbReference type="EMBL" id="CDQ40341.1"/>
    </source>
</evidence>
<dbReference type="Gene3D" id="3.50.50.60">
    <property type="entry name" value="FAD/NAD(P)-binding domain"/>
    <property type="match status" value="1"/>
</dbReference>
<dbReference type="PANTHER" id="PTHR13847">
    <property type="entry name" value="SARCOSINE DEHYDROGENASE-RELATED"/>
    <property type="match status" value="1"/>
</dbReference>
<reference evidence="3 4" key="1">
    <citation type="submission" date="2014-03" db="EMBL/GenBank/DDBJ databases">
        <authorList>
            <person name="Urmite Genomes U."/>
        </authorList>
    </citation>
    <scope>NUCLEOTIDE SEQUENCE [LARGE SCALE GENOMIC DNA]</scope>
    <source>
        <strain evidence="3 4">Vm-5</strain>
    </source>
</reference>
<dbReference type="SUPFAM" id="SSF51905">
    <property type="entry name" value="FAD/NAD(P)-binding domain"/>
    <property type="match status" value="1"/>
</dbReference>
<dbReference type="EMBL" id="CCDP010000001">
    <property type="protein sequence ID" value="CDQ40341.1"/>
    <property type="molecule type" value="Genomic_DNA"/>
</dbReference>
<name>A0A024QEF3_9BACI</name>
<evidence type="ECO:0000313" key="4">
    <source>
        <dbReference type="Proteomes" id="UP000028875"/>
    </source>
</evidence>
<dbReference type="AlphaFoldDB" id="A0A024QEF3"/>
<keyword evidence="1" id="KW-0560">Oxidoreductase</keyword>
<dbReference type="InterPro" id="IPR006076">
    <property type="entry name" value="FAD-dep_OxRdtase"/>
</dbReference>
<dbReference type="InterPro" id="IPR036188">
    <property type="entry name" value="FAD/NAD-bd_sf"/>
</dbReference>
<dbReference type="GO" id="GO:0016491">
    <property type="term" value="F:oxidoreductase activity"/>
    <property type="evidence" value="ECO:0007669"/>
    <property type="project" value="UniProtKB-KW"/>
</dbReference>
<feature type="domain" description="FAD dependent oxidoreductase" evidence="2">
    <location>
        <begin position="5"/>
        <end position="361"/>
    </location>
</feature>
<proteinExistence type="predicted"/>
<dbReference type="Pfam" id="PF01266">
    <property type="entry name" value="DAO"/>
    <property type="match status" value="1"/>
</dbReference>
<dbReference type="GO" id="GO:0005737">
    <property type="term" value="C:cytoplasm"/>
    <property type="evidence" value="ECO:0007669"/>
    <property type="project" value="TreeGrafter"/>
</dbReference>
<dbReference type="PANTHER" id="PTHR13847:SF287">
    <property type="entry name" value="FAD-DEPENDENT OXIDOREDUCTASE DOMAIN-CONTAINING PROTEIN 1"/>
    <property type="match status" value="1"/>
</dbReference>
<gene>
    <name evidence="3" type="primary">hcnC_2</name>
    <name evidence="3" type="ORF">BN990_02663</name>
</gene>
<dbReference type="SUPFAM" id="SSF54373">
    <property type="entry name" value="FAD-linked reductases, C-terminal domain"/>
    <property type="match status" value="1"/>
</dbReference>